<gene>
    <name evidence="1" type="ORF">CYFA0S_07e02949g</name>
</gene>
<dbReference type="PhylomeDB" id="A0A061AVD6"/>
<organism evidence="1">
    <name type="scientific">Cyberlindnera fabianii</name>
    <name type="common">Yeast</name>
    <name type="synonym">Hansenula fabianii</name>
    <dbReference type="NCBI Taxonomy" id="36022"/>
    <lineage>
        <taxon>Eukaryota</taxon>
        <taxon>Fungi</taxon>
        <taxon>Dikarya</taxon>
        <taxon>Ascomycota</taxon>
        <taxon>Saccharomycotina</taxon>
        <taxon>Saccharomycetes</taxon>
        <taxon>Phaffomycetales</taxon>
        <taxon>Phaffomycetaceae</taxon>
        <taxon>Cyberlindnera</taxon>
    </lineage>
</organism>
<name>A0A061AVD6_CYBFA</name>
<sequence>MTQRLTLLDLPNEILFKILYQLTDIKDLASLAQIPEIKREMAQFVRVVLVPGEKRIMYLDEVFHDFPVSSFADRAPELSINLCEWDVGRYLRSSNEISTVSLVETIRSNILSQCNIRNFLFVSRLSEIGKFSDVQTEAFLIQGLIEPLLKDRRFVITFLSKTIRMRSTDLTDADIKLPNITEMTMQDVNGEPYHEFQKLQPRNLSVYGSSRRNWTSVIDIENIEKIFVQSTHMAHTGEILTLQSRTPSPEPFTLRSHTFANLKDLSLASINCLSDLTFPLLENLTLQITPFTETTRVVVPIISNISAPSCAALWVSISTTSPPELQSKEFPYILPLVERINMPQLTVLEMRITPTTLRFGENENSHNENGDRLAYMDWEETFGINGFDRVGCTCDHNDENEAMACKHGWPSAGMITMSGATAGMKLGPDFLGQQKFFNVSFRDQGRVPSIGVELGKMHLLHSINVTDLRTKGEMLRVPSVIPKLKNSLRFLQIHRLGSEEDEEPVMSIDFPEIAKRFPDLHALDVCEIASEDVVDADLSLVFNDIHLLVLQNSRMDDILEFLESFKAPKLEALEIIDCIKPRLDFEDTPTLLRRFKGCVEDHFAHIERLAVSFGDWSEKSLIEEALGDDIVDMTKFPHLTDVTIRRLPVAQ</sequence>
<reference evidence="1" key="1">
    <citation type="journal article" date="2014" name="Genome Announc.">
        <title>Genome sequence of the yeast Cyberlindnera fabianii (Hansenula fabianii).</title>
        <authorList>
            <person name="Freel K.C."/>
            <person name="Sarilar V."/>
            <person name="Neuveglise C."/>
            <person name="Devillers H."/>
            <person name="Friedrich A."/>
            <person name="Schacherer J."/>
        </authorList>
    </citation>
    <scope>NUCLEOTIDE SEQUENCE</scope>
    <source>
        <strain evidence="1">YJS4271</strain>
    </source>
</reference>
<dbReference type="EMBL" id="LK052892">
    <property type="protein sequence ID" value="CDR41502.1"/>
    <property type="molecule type" value="Genomic_DNA"/>
</dbReference>
<accession>A0A061AVD6</accession>
<protein>
    <submittedName>
        <fullName evidence="1">CYFA0S07e02949g1_1</fullName>
    </submittedName>
</protein>
<proteinExistence type="predicted"/>
<evidence type="ECO:0000313" key="1">
    <source>
        <dbReference type="EMBL" id="CDR41502.1"/>
    </source>
</evidence>
<dbReference type="AlphaFoldDB" id="A0A061AVD6"/>
<dbReference type="VEuPathDB" id="FungiDB:BON22_3722"/>